<comment type="caution">
    <text evidence="1">The sequence shown here is derived from an EMBL/GenBank/DDBJ whole genome shotgun (WGS) entry which is preliminary data.</text>
</comment>
<organism evidence="1 2">
    <name type="scientific">Phaseolus angularis</name>
    <name type="common">Azuki bean</name>
    <name type="synonym">Vigna angularis</name>
    <dbReference type="NCBI Taxonomy" id="3914"/>
    <lineage>
        <taxon>Eukaryota</taxon>
        <taxon>Viridiplantae</taxon>
        <taxon>Streptophyta</taxon>
        <taxon>Embryophyta</taxon>
        <taxon>Tracheophyta</taxon>
        <taxon>Spermatophyta</taxon>
        <taxon>Magnoliopsida</taxon>
        <taxon>eudicotyledons</taxon>
        <taxon>Gunneridae</taxon>
        <taxon>Pentapetalae</taxon>
        <taxon>rosids</taxon>
        <taxon>fabids</taxon>
        <taxon>Fabales</taxon>
        <taxon>Fabaceae</taxon>
        <taxon>Papilionoideae</taxon>
        <taxon>50 kb inversion clade</taxon>
        <taxon>NPAAA clade</taxon>
        <taxon>indigoferoid/millettioid clade</taxon>
        <taxon>Phaseoleae</taxon>
        <taxon>Vigna</taxon>
    </lineage>
</organism>
<reference evidence="1 2" key="1">
    <citation type="submission" date="2020-05" db="EMBL/GenBank/DDBJ databases">
        <title>Vigna angularis (adzuki bean) Var. LongXiaoDou No. 4 denovo assembly.</title>
        <authorList>
            <person name="Xiang H."/>
        </authorList>
    </citation>
    <scope>NUCLEOTIDE SEQUENCE [LARGE SCALE GENOMIC DNA]</scope>
    <source>
        <tissue evidence="1">Leaf</tissue>
    </source>
</reference>
<sequence length="158" mass="17340">MVCMVLVVSTSVFFNYNPKILGKHLEHCIETALQIRISVVLTVKILFVERPGASNGGALAVLDYTGLEAEASYGSILHRTAFMTANVLASPQSKMKRSNTRKMVMTALKCIFMGDFLSVYPAVETESGRLVTFLDPLGTEIVLDREQAQVDNIVKKLG</sequence>
<dbReference type="Proteomes" id="UP000743370">
    <property type="component" value="Unassembled WGS sequence"/>
</dbReference>
<gene>
    <name evidence="1" type="ORF">HKW66_Vig0000950</name>
</gene>
<name>A0A8T0L9D2_PHAAN</name>
<dbReference type="EMBL" id="JABFOF010000001">
    <property type="protein sequence ID" value="KAG2409430.1"/>
    <property type="molecule type" value="Genomic_DNA"/>
</dbReference>
<accession>A0A8T0L9D2</accession>
<dbReference type="AlphaFoldDB" id="A0A8T0L9D2"/>
<proteinExistence type="predicted"/>
<evidence type="ECO:0000313" key="2">
    <source>
        <dbReference type="Proteomes" id="UP000743370"/>
    </source>
</evidence>
<protein>
    <submittedName>
        <fullName evidence="1">Uncharacterized protein</fullName>
    </submittedName>
</protein>
<evidence type="ECO:0000313" key="1">
    <source>
        <dbReference type="EMBL" id="KAG2409430.1"/>
    </source>
</evidence>